<feature type="transmembrane region" description="Helical" evidence="1">
    <location>
        <begin position="14"/>
        <end position="35"/>
    </location>
</feature>
<keyword evidence="1" id="KW-0812">Transmembrane</keyword>
<keyword evidence="1" id="KW-0472">Membrane</keyword>
<accession>A0A4R1KSZ2</accession>
<protein>
    <recommendedName>
        <fullName evidence="4">O-antigen ligase-like membrane protein</fullName>
    </recommendedName>
</protein>
<proteinExistence type="predicted"/>
<keyword evidence="1" id="KW-1133">Transmembrane helix</keyword>
<evidence type="ECO:0000313" key="3">
    <source>
        <dbReference type="Proteomes" id="UP000295496"/>
    </source>
</evidence>
<dbReference type="Proteomes" id="UP000295496">
    <property type="component" value="Unassembled WGS sequence"/>
</dbReference>
<feature type="transmembrane region" description="Helical" evidence="1">
    <location>
        <begin position="373"/>
        <end position="391"/>
    </location>
</feature>
<feature type="transmembrane region" description="Helical" evidence="1">
    <location>
        <begin position="80"/>
        <end position="100"/>
    </location>
</feature>
<comment type="caution">
    <text evidence="2">The sequence shown here is derived from an EMBL/GenBank/DDBJ whole genome shotgun (WGS) entry which is preliminary data.</text>
</comment>
<reference evidence="2 3" key="1">
    <citation type="submission" date="2019-03" db="EMBL/GenBank/DDBJ databases">
        <title>Genomic Encyclopedia of Type Strains, Phase IV (KMG-IV): sequencing the most valuable type-strain genomes for metagenomic binning, comparative biology and taxonomic classification.</title>
        <authorList>
            <person name="Goeker M."/>
        </authorList>
    </citation>
    <scope>NUCLEOTIDE SEQUENCE [LARGE SCALE GENOMIC DNA]</scope>
    <source>
        <strain evidence="2 3">DSM 10053</strain>
    </source>
</reference>
<gene>
    <name evidence="2" type="ORF">EV692_1864</name>
</gene>
<feature type="transmembrane region" description="Helical" evidence="1">
    <location>
        <begin position="47"/>
        <end position="68"/>
    </location>
</feature>
<keyword evidence="3" id="KW-1185">Reference proteome</keyword>
<evidence type="ECO:0008006" key="4">
    <source>
        <dbReference type="Google" id="ProtNLM"/>
    </source>
</evidence>
<evidence type="ECO:0000256" key="1">
    <source>
        <dbReference type="SAM" id="Phobius"/>
    </source>
</evidence>
<feature type="transmembrane region" description="Helical" evidence="1">
    <location>
        <begin position="112"/>
        <end position="136"/>
    </location>
</feature>
<evidence type="ECO:0000313" key="2">
    <source>
        <dbReference type="EMBL" id="TCK68164.1"/>
    </source>
</evidence>
<sequence length="402" mass="45219">MSALFNLFYLYDPWTFHFIRMSLVAGVIAVLWLAYKWYKKQINQVIIPADSLFVCAALVLVSVIPILINGTAEFGVLSMYIKLLVIFILGIAIYNLFYLQQEKSLFIRDIKIGIVAQSIMGVLALTGIPFLVSIALGTNASAILPRFTGSEQEYRLYNITSSAFFQLSAFYLMLLHFLLAYAEKHAKLQGIYVFLMLCIGLISGRTFLLLSVFSLVLYFKRDYILPIILFGILIFVLAINYQSSLYIEHALEPLINLIYGTDRPASKFIGISTGLSSSTDTLMQKHLFMPGLKQLMIGDGLYYNLNGKGYYGGSDSGFIRQALYGGIGYIAVCFVVTAYFVKRIADNWFNGSWKFILSSLLLLSLLNVKADTYAYPGIMFIFLMFISLFGGQGKQIVRKNHV</sequence>
<feature type="transmembrane region" description="Helical" evidence="1">
    <location>
        <begin position="191"/>
        <end position="217"/>
    </location>
</feature>
<name>A0A4R1KSZ2_9PAST</name>
<feature type="transmembrane region" description="Helical" evidence="1">
    <location>
        <begin position="323"/>
        <end position="341"/>
    </location>
</feature>
<dbReference type="AlphaFoldDB" id="A0A4R1KSZ2"/>
<dbReference type="EMBL" id="SMGJ01000006">
    <property type="protein sequence ID" value="TCK68164.1"/>
    <property type="molecule type" value="Genomic_DNA"/>
</dbReference>
<feature type="transmembrane region" description="Helical" evidence="1">
    <location>
        <begin position="156"/>
        <end position="179"/>
    </location>
</feature>
<dbReference type="RefSeq" id="WP_132302446.1">
    <property type="nucleotide sequence ID" value="NZ_CP170642.1"/>
</dbReference>
<feature type="transmembrane region" description="Helical" evidence="1">
    <location>
        <begin position="223"/>
        <end position="241"/>
    </location>
</feature>
<organism evidence="2 3">
    <name type="scientific">Lonepinella koalarum</name>
    <dbReference type="NCBI Taxonomy" id="53417"/>
    <lineage>
        <taxon>Bacteria</taxon>
        <taxon>Pseudomonadati</taxon>
        <taxon>Pseudomonadota</taxon>
        <taxon>Gammaproteobacteria</taxon>
        <taxon>Pasteurellales</taxon>
        <taxon>Pasteurellaceae</taxon>
        <taxon>Lonepinella</taxon>
    </lineage>
</organism>